<dbReference type="InterPro" id="IPR004796">
    <property type="entry name" value="PTS_IIC_cello"/>
</dbReference>
<dbReference type="PIRSF" id="PIRSF006351">
    <property type="entry name" value="PTS_EIIC-Cellobiose"/>
    <property type="match status" value="1"/>
</dbReference>
<organism evidence="11 12">
    <name type="scientific">Enterococcus avium</name>
    <name type="common">Streptococcus avium</name>
    <dbReference type="NCBI Taxonomy" id="33945"/>
    <lineage>
        <taxon>Bacteria</taxon>
        <taxon>Bacillati</taxon>
        <taxon>Bacillota</taxon>
        <taxon>Bacilli</taxon>
        <taxon>Lactobacillales</taxon>
        <taxon>Enterococcaceae</taxon>
        <taxon>Enterococcus</taxon>
    </lineage>
</organism>
<reference evidence="11 12" key="1">
    <citation type="submission" date="2018-12" db="EMBL/GenBank/DDBJ databases">
        <title>A novel vanA-carrying plasmid in a clinical isolate of Enterococcus avium.</title>
        <authorList>
            <person name="Bernasconi O.J."/>
            <person name="Luzzaro F."/>
            <person name="Endimiani A."/>
        </authorList>
    </citation>
    <scope>NUCLEOTIDE SEQUENCE [LARGE SCALE GENOMIC DNA]</scope>
    <source>
        <strain evidence="11 12">LC0559/18</strain>
    </source>
</reference>
<feature type="transmembrane region" description="Helical" evidence="9">
    <location>
        <begin position="137"/>
        <end position="155"/>
    </location>
</feature>
<evidence type="ECO:0000256" key="6">
    <source>
        <dbReference type="ARBA" id="ARBA00022989"/>
    </source>
</evidence>
<keyword evidence="3 8" id="KW-1003">Cell membrane</keyword>
<proteinExistence type="predicted"/>
<dbReference type="RefSeq" id="WP_127979873.1">
    <property type="nucleotide sequence ID" value="NZ_RYZS01000002.1"/>
</dbReference>
<gene>
    <name evidence="11" type="primary">celB</name>
    <name evidence="11" type="ORF">EK398_22675</name>
</gene>
<keyword evidence="11" id="KW-0808">Transferase</keyword>
<keyword evidence="2 8" id="KW-0813">Transport</keyword>
<feature type="transmembrane region" description="Helical" evidence="9">
    <location>
        <begin position="72"/>
        <end position="90"/>
    </location>
</feature>
<comment type="caution">
    <text evidence="11">The sequence shown here is derived from an EMBL/GenBank/DDBJ whole genome shotgun (WGS) entry which is preliminary data.</text>
</comment>
<keyword evidence="6 9" id="KW-1133">Transmembrane helix</keyword>
<feature type="transmembrane region" description="Helical" evidence="9">
    <location>
        <begin position="32"/>
        <end position="52"/>
    </location>
</feature>
<dbReference type="PANTHER" id="PTHR33989">
    <property type="match status" value="1"/>
</dbReference>
<dbReference type="InterPro" id="IPR004501">
    <property type="entry name" value="PTS_EIIC_3"/>
</dbReference>
<name>A0A437UHV9_ENTAV</name>
<keyword evidence="4 8" id="KW-0762">Sugar transport</keyword>
<dbReference type="GO" id="GO:0009401">
    <property type="term" value="P:phosphoenolpyruvate-dependent sugar phosphotransferase system"/>
    <property type="evidence" value="ECO:0007669"/>
    <property type="project" value="InterPro"/>
</dbReference>
<dbReference type="GO" id="GO:0005886">
    <property type="term" value="C:plasma membrane"/>
    <property type="evidence" value="ECO:0007669"/>
    <property type="project" value="UniProtKB-SubCell"/>
</dbReference>
<dbReference type="AlphaFoldDB" id="A0A437UHV9"/>
<feature type="transmembrane region" description="Helical" evidence="9">
    <location>
        <begin position="97"/>
        <end position="117"/>
    </location>
</feature>
<feature type="transmembrane region" description="Helical" evidence="9">
    <location>
        <begin position="389"/>
        <end position="411"/>
    </location>
</feature>
<evidence type="ECO:0000256" key="9">
    <source>
        <dbReference type="SAM" id="Phobius"/>
    </source>
</evidence>
<evidence type="ECO:0000256" key="5">
    <source>
        <dbReference type="ARBA" id="ARBA00022692"/>
    </source>
</evidence>
<dbReference type="Proteomes" id="UP000288388">
    <property type="component" value="Unassembled WGS sequence"/>
</dbReference>
<evidence type="ECO:0000256" key="3">
    <source>
        <dbReference type="ARBA" id="ARBA00022475"/>
    </source>
</evidence>
<dbReference type="NCBIfam" id="TIGR00359">
    <property type="entry name" value="cello_pts_IIC"/>
    <property type="match status" value="1"/>
</dbReference>
<feature type="transmembrane region" description="Helical" evidence="9">
    <location>
        <begin position="284"/>
        <end position="305"/>
    </location>
</feature>
<evidence type="ECO:0000259" key="10">
    <source>
        <dbReference type="PROSITE" id="PS51105"/>
    </source>
</evidence>
<evidence type="ECO:0000256" key="4">
    <source>
        <dbReference type="ARBA" id="ARBA00022597"/>
    </source>
</evidence>
<dbReference type="EMBL" id="RYZS01000002">
    <property type="protein sequence ID" value="RVU93230.1"/>
    <property type="molecule type" value="Genomic_DNA"/>
</dbReference>
<dbReference type="Pfam" id="PF02378">
    <property type="entry name" value="PTS_EIIC"/>
    <property type="match status" value="1"/>
</dbReference>
<evidence type="ECO:0000256" key="7">
    <source>
        <dbReference type="ARBA" id="ARBA00023136"/>
    </source>
</evidence>
<evidence type="ECO:0000256" key="8">
    <source>
        <dbReference type="PIRNR" id="PIRNR006351"/>
    </source>
</evidence>
<evidence type="ECO:0000256" key="2">
    <source>
        <dbReference type="ARBA" id="ARBA00022448"/>
    </source>
</evidence>
<keyword evidence="5 9" id="KW-0812">Transmembrane</keyword>
<protein>
    <recommendedName>
        <fullName evidence="8">Permease IIC component</fullName>
    </recommendedName>
</protein>
<feature type="transmembrane region" description="Helical" evidence="9">
    <location>
        <begin position="329"/>
        <end position="348"/>
    </location>
</feature>
<comment type="subcellular location">
    <subcellularLocation>
        <location evidence="1">Cell membrane</location>
        <topology evidence="1">Multi-pass membrane protein</topology>
    </subcellularLocation>
</comment>
<keyword evidence="7 8" id="KW-0472">Membrane</keyword>
<feature type="transmembrane region" description="Helical" evidence="9">
    <location>
        <begin position="176"/>
        <end position="202"/>
    </location>
</feature>
<dbReference type="NCBIfam" id="TIGR00410">
    <property type="entry name" value="lacE"/>
    <property type="match status" value="1"/>
</dbReference>
<evidence type="ECO:0000313" key="12">
    <source>
        <dbReference type="Proteomes" id="UP000288388"/>
    </source>
</evidence>
<accession>A0A437UHV9</accession>
<feature type="domain" description="PTS EIIC type-3" evidence="10">
    <location>
        <begin position="8"/>
        <end position="410"/>
    </location>
</feature>
<dbReference type="GO" id="GO:1901264">
    <property type="term" value="P:carbohydrate derivative transport"/>
    <property type="evidence" value="ECO:0007669"/>
    <property type="project" value="TreeGrafter"/>
</dbReference>
<feature type="transmembrane region" description="Helical" evidence="9">
    <location>
        <begin position="222"/>
        <end position="241"/>
    </location>
</feature>
<dbReference type="GO" id="GO:0008982">
    <property type="term" value="F:protein-N(PI)-phosphohistidine-sugar phosphotransferase activity"/>
    <property type="evidence" value="ECO:0007669"/>
    <property type="project" value="UniProtKB-UniRule"/>
</dbReference>
<evidence type="ECO:0000256" key="1">
    <source>
        <dbReference type="ARBA" id="ARBA00004651"/>
    </source>
</evidence>
<sequence length="421" mass="45717">MNGFMDKLSEKIMPLANWLGDNRYLMVLRDSFMLAFPLTMFGSIIVVINNLPFFNDDTKGMLSNLLGNGQNATMSIMTVFVTFGIGFYLSQSYDVEGIFGGAVAFSSFLILTPFFMSTESGETVSGVLSLDRLGAKGMFLGMIAAFAAAEIYCRVTKRGWQIRMPDGVPPAVTKSFAAMIPAILTLTVFLVINAVMVGAFNANLHDVIYDVIQKPLTGLGSSLPATLVSIFFIQFLWFFGLHGQIIVNSVMDPIWNTLMLDNLEAYKAGESLPHIVTKPFMETFTVGLGGSGMTLAVVIILAFLMKKKQYTDIGRLALGPGIFNVNEPVIFGLPIVLNATILIPWVLAPIVVTTLNYLVMAAGIVPAPTGVSVPWTVPIIASGVLATNSWLGGLLQVIDFLIVGMIWLPFLRALDKQPDMI</sequence>
<dbReference type="PROSITE" id="PS51105">
    <property type="entry name" value="PTS_EIIC_TYPE_3"/>
    <property type="match status" value="1"/>
</dbReference>
<feature type="transmembrane region" description="Helical" evidence="9">
    <location>
        <begin position="355"/>
        <end position="377"/>
    </location>
</feature>
<comment type="function">
    <text evidence="8">The phosphoenolpyruvate-dependent sugar phosphotransferase system (PTS), a major carbohydrate active -transport system, catalyzes the phosphorylation of incoming sugar substrates concomitant with their translocation across the cell membrane.</text>
</comment>
<evidence type="ECO:0000313" key="11">
    <source>
        <dbReference type="EMBL" id="RVU93230.1"/>
    </source>
</evidence>
<dbReference type="InterPro" id="IPR051088">
    <property type="entry name" value="PTS_Sugar-EIIC/EIIB"/>
</dbReference>
<dbReference type="InterPro" id="IPR003352">
    <property type="entry name" value="PTS_EIIC"/>
</dbReference>
<dbReference type="PANTHER" id="PTHR33989:SF4">
    <property type="entry name" value="PTS SYSTEM N,N'-DIACETYLCHITOBIOSE-SPECIFIC EIIC COMPONENT"/>
    <property type="match status" value="1"/>
</dbReference>